<name>A0ABT4L1A7_9SPHI</name>
<keyword evidence="1" id="KW-0812">Transmembrane</keyword>
<accession>A0ABT4L1A7</accession>
<proteinExistence type="predicted"/>
<organism evidence="2 3">
    <name type="scientific">Pedobacter rhodius</name>
    <dbReference type="NCBI Taxonomy" id="3004098"/>
    <lineage>
        <taxon>Bacteria</taxon>
        <taxon>Pseudomonadati</taxon>
        <taxon>Bacteroidota</taxon>
        <taxon>Sphingobacteriia</taxon>
        <taxon>Sphingobacteriales</taxon>
        <taxon>Sphingobacteriaceae</taxon>
        <taxon>Pedobacter</taxon>
    </lineage>
</organism>
<dbReference type="Pfam" id="PF20619">
    <property type="entry name" value="DUF6804"/>
    <property type="match status" value="1"/>
</dbReference>
<feature type="transmembrane region" description="Helical" evidence="1">
    <location>
        <begin position="74"/>
        <end position="92"/>
    </location>
</feature>
<evidence type="ECO:0000313" key="2">
    <source>
        <dbReference type="EMBL" id="MCZ4224962.1"/>
    </source>
</evidence>
<keyword evidence="1" id="KW-1133">Transmembrane helix</keyword>
<dbReference type="EMBL" id="JAPWGL010000005">
    <property type="protein sequence ID" value="MCZ4224962.1"/>
    <property type="molecule type" value="Genomic_DNA"/>
</dbReference>
<keyword evidence="1" id="KW-0472">Membrane</keyword>
<feature type="transmembrane region" description="Helical" evidence="1">
    <location>
        <begin position="48"/>
        <end position="68"/>
    </location>
</feature>
<protein>
    <submittedName>
        <fullName evidence="2">Uncharacterized protein</fullName>
    </submittedName>
</protein>
<dbReference type="RefSeq" id="WP_269416626.1">
    <property type="nucleotide sequence ID" value="NZ_JAPWGL010000005.1"/>
</dbReference>
<evidence type="ECO:0000256" key="1">
    <source>
        <dbReference type="SAM" id="Phobius"/>
    </source>
</evidence>
<comment type="caution">
    <text evidence="2">The sequence shown here is derived from an EMBL/GenBank/DDBJ whole genome shotgun (WGS) entry which is preliminary data.</text>
</comment>
<gene>
    <name evidence="2" type="ORF">O0931_16740</name>
</gene>
<keyword evidence="3" id="KW-1185">Reference proteome</keyword>
<dbReference type="Proteomes" id="UP001144341">
    <property type="component" value="Unassembled WGS sequence"/>
</dbReference>
<reference evidence="2" key="1">
    <citation type="submission" date="2022-12" db="EMBL/GenBank/DDBJ databases">
        <title>Genome sequence of SJ11.</title>
        <authorList>
            <person name="Woo H."/>
        </authorList>
    </citation>
    <scope>NUCLEOTIDE SEQUENCE</scope>
    <source>
        <strain evidence="2">SJ11</strain>
    </source>
</reference>
<evidence type="ECO:0000313" key="3">
    <source>
        <dbReference type="Proteomes" id="UP001144341"/>
    </source>
</evidence>
<sequence length="124" mass="14592">MKSLFIFCSAFCFIAVFNLPTTYYSFLRIIISTGAILGIYSFLKYKNYYWMIVFTIILLFFNPLFPIYLHRKSVWIPMDIVVGLLFLLLAFLKIKKEIKKDMATTSAIPKTYTRDRIISTKTKN</sequence>
<dbReference type="InterPro" id="IPR046548">
    <property type="entry name" value="DUF6804"/>
</dbReference>